<accession>A0A1Y5TQB8</accession>
<evidence type="ECO:0000259" key="8">
    <source>
        <dbReference type="PROSITE" id="PS50893"/>
    </source>
</evidence>
<feature type="transmembrane region" description="Helical" evidence="7">
    <location>
        <begin position="191"/>
        <end position="213"/>
    </location>
</feature>
<evidence type="ECO:0000256" key="1">
    <source>
        <dbReference type="ARBA" id="ARBA00004651"/>
    </source>
</evidence>
<evidence type="ECO:0000256" key="6">
    <source>
        <dbReference type="ARBA" id="ARBA00023136"/>
    </source>
</evidence>
<feature type="transmembrane region" description="Helical" evidence="7">
    <location>
        <begin position="414"/>
        <end position="436"/>
    </location>
</feature>
<dbReference type="AlphaFoldDB" id="A0A1Y5TQB8"/>
<dbReference type="GO" id="GO:0005524">
    <property type="term" value="F:ATP binding"/>
    <property type="evidence" value="ECO:0007669"/>
    <property type="project" value="UniProtKB-KW"/>
</dbReference>
<keyword evidence="5 7" id="KW-1133">Transmembrane helix</keyword>
<feature type="transmembrane region" description="Helical" evidence="7">
    <location>
        <begin position="299"/>
        <end position="322"/>
    </location>
</feature>
<evidence type="ECO:0000313" key="10">
    <source>
        <dbReference type="EMBL" id="SLN69382.1"/>
    </source>
</evidence>
<dbReference type="EMBL" id="FWFS01000015">
    <property type="protein sequence ID" value="SLN69382.1"/>
    <property type="molecule type" value="Genomic_DNA"/>
</dbReference>
<dbReference type="InterPro" id="IPR039421">
    <property type="entry name" value="Type_1_exporter"/>
</dbReference>
<evidence type="ECO:0000313" key="11">
    <source>
        <dbReference type="Proteomes" id="UP000193862"/>
    </source>
</evidence>
<protein>
    <submittedName>
        <fullName evidence="10">Toxin RTX-I translocation ATP-binding protein</fullName>
    </submittedName>
</protein>
<dbReference type="PROSITE" id="PS50893">
    <property type="entry name" value="ABC_TRANSPORTER_2"/>
    <property type="match status" value="1"/>
</dbReference>
<dbReference type="Pfam" id="PF00664">
    <property type="entry name" value="ABC_membrane"/>
    <property type="match status" value="1"/>
</dbReference>
<dbReference type="InterPro" id="IPR003439">
    <property type="entry name" value="ABC_transporter-like_ATP-bd"/>
</dbReference>
<dbReference type="PANTHER" id="PTHR43394:SF1">
    <property type="entry name" value="ATP-BINDING CASSETTE SUB-FAMILY B MEMBER 10, MITOCHONDRIAL"/>
    <property type="match status" value="1"/>
</dbReference>
<name>A0A1Y5TQB8_9RHOB</name>
<dbReference type="GO" id="GO:0015421">
    <property type="term" value="F:ABC-type oligopeptide transporter activity"/>
    <property type="evidence" value="ECO:0007669"/>
    <property type="project" value="TreeGrafter"/>
</dbReference>
<sequence>MTALAPKPDRAAASAARSQFTDNSAQLLYARLKGTNWTIRSQDEALAMCFCMMVLKLDPLVHPRTIASVLQGAPDQVFDETAFINAMASLGFRYLRLKAKLSDLDERLLPALVCTPDHGAQVFYNETGQAHLFDGHEGAHVPLETSDGRADVLVFSRIVESDMATSKTARESTGWTWFAAVLRRFRPQMRFMLVLGVGLNLMSLLVPVLILVVHSQVISSGDLNPLYYLCFGAALIVGIELLLRRLRSRFAVWMMARLDYIVGCASFEKLLGLPANALTSAGISSQLARIKTFEAVRDFLCGPLMISAMELPMSLMALVFLTLLGHTIVLPALFVMGMFVLLILASRRRAGIQIRRAALESSRMQQFTLETFAKFEAIRLDGLSEKWQDRYRALSGREQMALMRLALVGSRSEILAHFLVGISTVLTLFFGAKLIWAGQMGAGALIACVMLQIRALSPLHALVGMVPRLEQLRNSVIQINQLMDMEDEETAQPRSMASSRLGGHIQFSNIALRYDPKAPLIFSGFSLEIAAGEVIGITGPSGSGKSSLLKMPLALVTPQLGGVRIGSFDIRQLNPVDLREQIAYVPQYVDLFSGTIAANMRLGMPIARDTEIESALVEVGAWEAISQFPDGIYTVIDPTVLGETMPLLRERLGLARALLRDTKILLIDERPTAMLLAGFDEDIRRCLTRYRTEKTILFVSYRTDFLRMADRVVALQENGRAQIGTLDKIVRMV</sequence>
<feature type="transmembrane region" description="Helical" evidence="7">
    <location>
        <begin position="328"/>
        <end position="346"/>
    </location>
</feature>
<evidence type="ECO:0000256" key="7">
    <source>
        <dbReference type="SAM" id="Phobius"/>
    </source>
</evidence>
<feature type="transmembrane region" description="Helical" evidence="7">
    <location>
        <begin position="225"/>
        <end position="243"/>
    </location>
</feature>
<dbReference type="GO" id="GO:0005886">
    <property type="term" value="C:plasma membrane"/>
    <property type="evidence" value="ECO:0007669"/>
    <property type="project" value="UniProtKB-SubCell"/>
</dbReference>
<gene>
    <name evidence="10" type="primary">apxIB_3</name>
    <name evidence="10" type="ORF">AQS8620_03273</name>
</gene>
<dbReference type="Proteomes" id="UP000193862">
    <property type="component" value="Unassembled WGS sequence"/>
</dbReference>
<dbReference type="Pfam" id="PF00005">
    <property type="entry name" value="ABC_tran"/>
    <property type="match status" value="1"/>
</dbReference>
<keyword evidence="11" id="KW-1185">Reference proteome</keyword>
<organism evidence="10 11">
    <name type="scientific">Aquimixticola soesokkakensis</name>
    <dbReference type="NCBI Taxonomy" id="1519096"/>
    <lineage>
        <taxon>Bacteria</taxon>
        <taxon>Pseudomonadati</taxon>
        <taxon>Pseudomonadota</taxon>
        <taxon>Alphaproteobacteria</taxon>
        <taxon>Rhodobacterales</taxon>
        <taxon>Paracoccaceae</taxon>
        <taxon>Aquimixticola</taxon>
    </lineage>
</organism>
<keyword evidence="3" id="KW-0547">Nucleotide-binding</keyword>
<dbReference type="Gene3D" id="3.40.50.300">
    <property type="entry name" value="P-loop containing nucleotide triphosphate hydrolases"/>
    <property type="match status" value="1"/>
</dbReference>
<dbReference type="InterPro" id="IPR036640">
    <property type="entry name" value="ABC1_TM_sf"/>
</dbReference>
<comment type="subcellular location">
    <subcellularLocation>
        <location evidence="1">Cell membrane</location>
        <topology evidence="1">Multi-pass membrane protein</topology>
    </subcellularLocation>
</comment>
<dbReference type="GO" id="GO:0016887">
    <property type="term" value="F:ATP hydrolysis activity"/>
    <property type="evidence" value="ECO:0007669"/>
    <property type="project" value="InterPro"/>
</dbReference>
<dbReference type="InterPro" id="IPR027417">
    <property type="entry name" value="P-loop_NTPase"/>
</dbReference>
<reference evidence="10 11" key="1">
    <citation type="submission" date="2017-03" db="EMBL/GenBank/DDBJ databases">
        <authorList>
            <person name="Afonso C.L."/>
            <person name="Miller P.J."/>
            <person name="Scott M.A."/>
            <person name="Spackman E."/>
            <person name="Goraichik I."/>
            <person name="Dimitrov K.M."/>
            <person name="Suarez D.L."/>
            <person name="Swayne D.E."/>
        </authorList>
    </citation>
    <scope>NUCLEOTIDE SEQUENCE [LARGE SCALE GENOMIC DNA]</scope>
    <source>
        <strain evidence="10 11">CECT 8620</strain>
    </source>
</reference>
<dbReference type="SUPFAM" id="SSF52540">
    <property type="entry name" value="P-loop containing nucleoside triphosphate hydrolases"/>
    <property type="match status" value="1"/>
</dbReference>
<dbReference type="RefSeq" id="WP_085838072.1">
    <property type="nucleotide sequence ID" value="NZ_FWFS01000015.1"/>
</dbReference>
<keyword evidence="4 10" id="KW-0067">ATP-binding</keyword>
<dbReference type="OrthoDB" id="5288404at2"/>
<dbReference type="PROSITE" id="PS50929">
    <property type="entry name" value="ABC_TM1F"/>
    <property type="match status" value="1"/>
</dbReference>
<feature type="domain" description="ABC transporter" evidence="8">
    <location>
        <begin position="505"/>
        <end position="733"/>
    </location>
</feature>
<dbReference type="PANTHER" id="PTHR43394">
    <property type="entry name" value="ATP-DEPENDENT PERMEASE MDL1, MITOCHONDRIAL"/>
    <property type="match status" value="1"/>
</dbReference>
<keyword evidence="6 7" id="KW-0472">Membrane</keyword>
<feature type="domain" description="ABC transmembrane type-1" evidence="9">
    <location>
        <begin position="191"/>
        <end position="471"/>
    </location>
</feature>
<dbReference type="InterPro" id="IPR011527">
    <property type="entry name" value="ABC1_TM_dom"/>
</dbReference>
<evidence type="ECO:0000259" key="9">
    <source>
        <dbReference type="PROSITE" id="PS50929"/>
    </source>
</evidence>
<dbReference type="SMART" id="SM00382">
    <property type="entry name" value="AAA"/>
    <property type="match status" value="1"/>
</dbReference>
<evidence type="ECO:0000256" key="4">
    <source>
        <dbReference type="ARBA" id="ARBA00022840"/>
    </source>
</evidence>
<evidence type="ECO:0000256" key="3">
    <source>
        <dbReference type="ARBA" id="ARBA00022741"/>
    </source>
</evidence>
<keyword evidence="2 7" id="KW-0812">Transmembrane</keyword>
<evidence type="ECO:0000256" key="5">
    <source>
        <dbReference type="ARBA" id="ARBA00022989"/>
    </source>
</evidence>
<dbReference type="Gene3D" id="1.20.1560.10">
    <property type="entry name" value="ABC transporter type 1, transmembrane domain"/>
    <property type="match status" value="1"/>
</dbReference>
<evidence type="ECO:0000256" key="2">
    <source>
        <dbReference type="ARBA" id="ARBA00022692"/>
    </source>
</evidence>
<dbReference type="InterPro" id="IPR003593">
    <property type="entry name" value="AAA+_ATPase"/>
</dbReference>
<dbReference type="SUPFAM" id="SSF90123">
    <property type="entry name" value="ABC transporter transmembrane region"/>
    <property type="match status" value="1"/>
</dbReference>
<proteinExistence type="predicted"/>